<keyword evidence="6" id="KW-0106">Calcium</keyword>
<dbReference type="GO" id="GO:0046872">
    <property type="term" value="F:metal ion binding"/>
    <property type="evidence" value="ECO:0007669"/>
    <property type="project" value="UniProtKB-KW"/>
</dbReference>
<feature type="chain" id="PRO_5032511268" evidence="8">
    <location>
        <begin position="30"/>
        <end position="555"/>
    </location>
</feature>
<comment type="caution">
    <text evidence="9">The sequence shown here is derived from an EMBL/GenBank/DDBJ whole genome shotgun (WGS) entry which is preliminary data.</text>
</comment>
<comment type="similarity">
    <text evidence="1">Belongs to the tannase family.</text>
</comment>
<dbReference type="InterPro" id="IPR029058">
    <property type="entry name" value="AB_hydrolase_fold"/>
</dbReference>
<keyword evidence="2" id="KW-0719">Serine esterase</keyword>
<evidence type="ECO:0000256" key="7">
    <source>
        <dbReference type="ARBA" id="ARBA00023157"/>
    </source>
</evidence>
<gene>
    <name evidence="9" type="ORF">HHL11_25780</name>
</gene>
<dbReference type="EMBL" id="JABBFX010000003">
    <property type="protein sequence ID" value="NML47183.1"/>
    <property type="molecule type" value="Genomic_DNA"/>
</dbReference>
<feature type="signal peptide" evidence="8">
    <location>
        <begin position="1"/>
        <end position="29"/>
    </location>
</feature>
<keyword evidence="4 8" id="KW-0732">Signal</keyword>
<dbReference type="InterPro" id="IPR011118">
    <property type="entry name" value="Tannase/feruloyl_esterase"/>
</dbReference>
<evidence type="ECO:0000256" key="4">
    <source>
        <dbReference type="ARBA" id="ARBA00022729"/>
    </source>
</evidence>
<evidence type="ECO:0000256" key="8">
    <source>
        <dbReference type="SAM" id="SignalP"/>
    </source>
</evidence>
<dbReference type="Gene3D" id="3.40.50.1820">
    <property type="entry name" value="alpha/beta hydrolase"/>
    <property type="match status" value="2"/>
</dbReference>
<evidence type="ECO:0000256" key="5">
    <source>
        <dbReference type="ARBA" id="ARBA00022801"/>
    </source>
</evidence>
<evidence type="ECO:0000256" key="6">
    <source>
        <dbReference type="ARBA" id="ARBA00022837"/>
    </source>
</evidence>
<accession>A0A848HF74</accession>
<keyword evidence="7" id="KW-1015">Disulfide bond</keyword>
<keyword evidence="3" id="KW-0479">Metal-binding</keyword>
<dbReference type="SUPFAM" id="SSF53474">
    <property type="entry name" value="alpha/beta-Hydrolases"/>
    <property type="match status" value="1"/>
</dbReference>
<name>A0A848HF74_9BURK</name>
<sequence>MHPFPVPRRTTVRRTASLAVLFAAASLQGCGGGSDGASAPAPSPAPVLSAADACAALKGVAINASDISLPTTGANVSDATLVAPSGSGTTAVGEYCKLTGSIAPVDKTAPPIQFSLVLPTTWNGKAMHLMGGGYDGSVVQGSGNVPGAAGLATPLARGYAAFGSDSGHTGSAAEASFALNDEALENYLGDQLRKTRDVAMKLIQQRYGSAPKRTYSAGGSGGGREALYVADRWPELYDGVISYYPAWSLTAMLTNYVRGSQALGAAGAWSNANKQKLLTNAVIAACDTLDGAADGVIGNVAACHFDPQTLRCPGGADTGDSCLSDAQITGFTAAYATGTSFPYALANGTNSYPAYNIFNGGVIPAMGTAAPATPSATNMPFATYIGESFAKYWVYQDASYNPFLFDLNANGFVQQREKYISSRQDVNPNLTPFASKGGKVIVVHGLADPLIPSASSEEFYHRAVTAMGANAVAASIRFYEVPGYGHGSGAYNVRYDSLAALENWVENGVAPAGQVAADANAASNGRTRPLCDYPAWPKYNGSGDINAAASYTCTN</sequence>
<evidence type="ECO:0000256" key="2">
    <source>
        <dbReference type="ARBA" id="ARBA00022487"/>
    </source>
</evidence>
<reference evidence="9 10" key="1">
    <citation type="submission" date="2020-04" db="EMBL/GenBank/DDBJ databases">
        <title>Ramlibacter sp. G-1-2-2 isolated from soil.</title>
        <authorList>
            <person name="Dahal R.H."/>
        </authorList>
    </citation>
    <scope>NUCLEOTIDE SEQUENCE [LARGE SCALE GENOMIC DNA]</scope>
    <source>
        <strain evidence="9 10">G-1-2-2</strain>
    </source>
</reference>
<keyword evidence="5 9" id="KW-0378">Hydrolase</keyword>
<dbReference type="PANTHER" id="PTHR33938:SF15">
    <property type="entry name" value="FERULOYL ESTERASE B-RELATED"/>
    <property type="match status" value="1"/>
</dbReference>
<dbReference type="PANTHER" id="PTHR33938">
    <property type="entry name" value="FERULOYL ESTERASE B-RELATED"/>
    <property type="match status" value="1"/>
</dbReference>
<evidence type="ECO:0000256" key="3">
    <source>
        <dbReference type="ARBA" id="ARBA00022723"/>
    </source>
</evidence>
<dbReference type="RefSeq" id="WP_169421472.1">
    <property type="nucleotide sequence ID" value="NZ_JABBFX010000003.1"/>
</dbReference>
<evidence type="ECO:0000313" key="9">
    <source>
        <dbReference type="EMBL" id="NML47183.1"/>
    </source>
</evidence>
<dbReference type="Proteomes" id="UP000541185">
    <property type="component" value="Unassembled WGS sequence"/>
</dbReference>
<evidence type="ECO:0000256" key="1">
    <source>
        <dbReference type="ARBA" id="ARBA00006249"/>
    </source>
</evidence>
<dbReference type="Pfam" id="PF07519">
    <property type="entry name" value="Tannase"/>
    <property type="match status" value="1"/>
</dbReference>
<organism evidence="9 10">
    <name type="scientific">Ramlibacter agri</name>
    <dbReference type="NCBI Taxonomy" id="2728837"/>
    <lineage>
        <taxon>Bacteria</taxon>
        <taxon>Pseudomonadati</taxon>
        <taxon>Pseudomonadota</taxon>
        <taxon>Betaproteobacteria</taxon>
        <taxon>Burkholderiales</taxon>
        <taxon>Comamonadaceae</taxon>
        <taxon>Ramlibacter</taxon>
    </lineage>
</organism>
<evidence type="ECO:0000313" key="10">
    <source>
        <dbReference type="Proteomes" id="UP000541185"/>
    </source>
</evidence>
<dbReference type="GO" id="GO:0052689">
    <property type="term" value="F:carboxylic ester hydrolase activity"/>
    <property type="evidence" value="ECO:0007669"/>
    <property type="project" value="UniProtKB-KW"/>
</dbReference>
<proteinExistence type="inferred from homology"/>
<protein>
    <submittedName>
        <fullName evidence="9">Tannase/feruloyl esterase family alpha/beta hydrolase</fullName>
    </submittedName>
</protein>
<dbReference type="AlphaFoldDB" id="A0A848HF74"/>
<keyword evidence="10" id="KW-1185">Reference proteome</keyword>